<evidence type="ECO:0000313" key="18">
    <source>
        <dbReference type="EMBL" id="AWT59755.1"/>
    </source>
</evidence>
<dbReference type="KEGG" id="mtar:DF168_00949"/>
<feature type="transmembrane region" description="Helical" evidence="17">
    <location>
        <begin position="20"/>
        <end position="48"/>
    </location>
</feature>
<evidence type="ECO:0000256" key="2">
    <source>
        <dbReference type="ARBA" id="ARBA00005042"/>
    </source>
</evidence>
<dbReference type="PANTHER" id="PTHR14269:SF11">
    <property type="entry name" value="CDP-DIACYLGLYCEROL--GLYCEROL-3-PHOSPHATE 3-PHOSPHATIDYLTRANSFERASE"/>
    <property type="match status" value="1"/>
</dbReference>
<comment type="subcellular location">
    <subcellularLocation>
        <location evidence="1">Membrane</location>
        <topology evidence="1">Multi-pass membrane protein</topology>
    </subcellularLocation>
</comment>
<evidence type="ECO:0000256" key="8">
    <source>
        <dbReference type="ARBA" id="ARBA00022692"/>
    </source>
</evidence>
<keyword evidence="9 17" id="KW-1133">Transmembrane helix</keyword>
<dbReference type="Proteomes" id="UP000247465">
    <property type="component" value="Chromosome"/>
</dbReference>
<dbReference type="InterPro" id="IPR050324">
    <property type="entry name" value="CDP-alcohol_PTase-I"/>
</dbReference>
<reference evidence="18 19" key="1">
    <citation type="submission" date="2018-06" db="EMBL/GenBank/DDBJ databases">
        <title>Draft Genome Sequence of a Novel Marine Bacterium Related to the Verrucomicrobia.</title>
        <authorList>
            <person name="Vosseberg J."/>
            <person name="Martijn J."/>
            <person name="Ettema T.J.G."/>
        </authorList>
    </citation>
    <scope>NUCLEOTIDE SEQUENCE [LARGE SCALE GENOMIC DNA]</scope>
    <source>
        <strain evidence="18">TARA_B100001123</strain>
    </source>
</reference>
<dbReference type="NCBIfam" id="TIGR00560">
    <property type="entry name" value="pgsA"/>
    <property type="match status" value="1"/>
</dbReference>
<dbReference type="EC" id="2.7.8.5" evidence="4 15"/>
<name>A0A2Z4AEA0_9BACT</name>
<organism evidence="18 19">
    <name type="scientific">Candidatus Moanibacter tarae</name>
    <dbReference type="NCBI Taxonomy" id="2200854"/>
    <lineage>
        <taxon>Bacteria</taxon>
        <taxon>Pseudomonadati</taxon>
        <taxon>Verrucomicrobiota</taxon>
        <taxon>Opitutia</taxon>
        <taxon>Puniceicoccales</taxon>
        <taxon>Puniceicoccales incertae sedis</taxon>
        <taxon>Candidatus Moanibacter</taxon>
    </lineage>
</organism>
<evidence type="ECO:0000256" key="16">
    <source>
        <dbReference type="RuleBase" id="RU003750"/>
    </source>
</evidence>
<feature type="transmembrane region" description="Helical" evidence="17">
    <location>
        <begin position="134"/>
        <end position="151"/>
    </location>
</feature>
<comment type="pathway">
    <text evidence="2">Phospholipid metabolism; phosphatidylglycerol biosynthesis; phosphatidylglycerol from CDP-diacylglycerol: step 1/2.</text>
</comment>
<dbReference type="Pfam" id="PF01066">
    <property type="entry name" value="CDP-OH_P_transf"/>
    <property type="match status" value="1"/>
</dbReference>
<feature type="transmembrane region" description="Helical" evidence="17">
    <location>
        <begin position="95"/>
        <end position="113"/>
    </location>
</feature>
<keyword evidence="10" id="KW-0443">Lipid metabolism</keyword>
<dbReference type="InterPro" id="IPR048254">
    <property type="entry name" value="CDP_ALCOHOL_P_TRANSF_CS"/>
</dbReference>
<evidence type="ECO:0000256" key="17">
    <source>
        <dbReference type="SAM" id="Phobius"/>
    </source>
</evidence>
<comment type="similarity">
    <text evidence="3 16">Belongs to the CDP-alcohol phosphatidyltransferase class-I family.</text>
</comment>
<sequence>MTPGLLVNLPNLITLSRIPLLFVISALLYAEWIGAPSIAFFLFVFAGVTDWIDGYIARKFNMISNFGKLMDALADKIIIVGMFVTLLAVQMLPKWSIGFVLLILCREFLVTGLRLVAAGNGVVLAAEKRGKQKTIMQIICISVILAVPSIREDFSYLTGFSVGWFADLLQELGIAFFVLVSLFTIYSGLVYLKKYWTVVFELPD</sequence>
<keyword evidence="12" id="KW-0594">Phospholipid biosynthesis</keyword>
<evidence type="ECO:0000256" key="6">
    <source>
        <dbReference type="ARBA" id="ARBA00022516"/>
    </source>
</evidence>
<feature type="transmembrane region" description="Helical" evidence="17">
    <location>
        <begin position="69"/>
        <end position="89"/>
    </location>
</feature>
<accession>A0A2Z4AEA0</accession>
<keyword evidence="6" id="KW-0444">Lipid biosynthesis</keyword>
<dbReference type="Gene3D" id="1.20.120.1760">
    <property type="match status" value="1"/>
</dbReference>
<keyword evidence="8 17" id="KW-0812">Transmembrane</keyword>
<evidence type="ECO:0000256" key="14">
    <source>
        <dbReference type="ARBA" id="ARBA00048586"/>
    </source>
</evidence>
<dbReference type="InterPro" id="IPR000462">
    <property type="entry name" value="CDP-OH_P_trans"/>
</dbReference>
<feature type="transmembrane region" description="Helical" evidence="17">
    <location>
        <begin position="171"/>
        <end position="192"/>
    </location>
</feature>
<dbReference type="PIRSF" id="PIRSF000847">
    <property type="entry name" value="Phos_ph_gly_syn"/>
    <property type="match status" value="1"/>
</dbReference>
<evidence type="ECO:0000256" key="15">
    <source>
        <dbReference type="NCBIfam" id="TIGR00560"/>
    </source>
</evidence>
<dbReference type="GO" id="GO:0046474">
    <property type="term" value="P:glycerophospholipid biosynthetic process"/>
    <property type="evidence" value="ECO:0007669"/>
    <property type="project" value="TreeGrafter"/>
</dbReference>
<evidence type="ECO:0000256" key="13">
    <source>
        <dbReference type="ARBA" id="ARBA00023264"/>
    </source>
</evidence>
<comment type="catalytic activity">
    <reaction evidence="14">
        <text>a CDP-1,2-diacyl-sn-glycerol + sn-glycerol 3-phosphate = a 1,2-diacyl-sn-glycero-3-phospho-(1'-sn-glycero-3'-phosphate) + CMP + H(+)</text>
        <dbReference type="Rhea" id="RHEA:12593"/>
        <dbReference type="ChEBI" id="CHEBI:15378"/>
        <dbReference type="ChEBI" id="CHEBI:57597"/>
        <dbReference type="ChEBI" id="CHEBI:58332"/>
        <dbReference type="ChEBI" id="CHEBI:60110"/>
        <dbReference type="ChEBI" id="CHEBI:60377"/>
        <dbReference type="EC" id="2.7.8.5"/>
    </reaction>
</comment>
<evidence type="ECO:0000256" key="7">
    <source>
        <dbReference type="ARBA" id="ARBA00022679"/>
    </source>
</evidence>
<evidence type="ECO:0000256" key="4">
    <source>
        <dbReference type="ARBA" id="ARBA00013170"/>
    </source>
</evidence>
<dbReference type="EMBL" id="CP029803">
    <property type="protein sequence ID" value="AWT59755.1"/>
    <property type="molecule type" value="Genomic_DNA"/>
</dbReference>
<dbReference type="InterPro" id="IPR004570">
    <property type="entry name" value="Phosphatidylglycerol_P_synth"/>
</dbReference>
<evidence type="ECO:0000256" key="9">
    <source>
        <dbReference type="ARBA" id="ARBA00022989"/>
    </source>
</evidence>
<evidence type="ECO:0000256" key="3">
    <source>
        <dbReference type="ARBA" id="ARBA00010441"/>
    </source>
</evidence>
<gene>
    <name evidence="18" type="primary">pgsA</name>
    <name evidence="18" type="ORF">DF168_00949</name>
</gene>
<evidence type="ECO:0000256" key="12">
    <source>
        <dbReference type="ARBA" id="ARBA00023209"/>
    </source>
</evidence>
<proteinExistence type="inferred from homology"/>
<evidence type="ECO:0000256" key="1">
    <source>
        <dbReference type="ARBA" id="ARBA00004141"/>
    </source>
</evidence>
<evidence type="ECO:0000256" key="10">
    <source>
        <dbReference type="ARBA" id="ARBA00023098"/>
    </source>
</evidence>
<dbReference type="GO" id="GO:0008444">
    <property type="term" value="F:CDP-diacylglycerol-glycerol-3-phosphate 3-phosphatidyltransferase activity"/>
    <property type="evidence" value="ECO:0007669"/>
    <property type="project" value="UniProtKB-UniRule"/>
</dbReference>
<keyword evidence="7 16" id="KW-0808">Transferase</keyword>
<keyword evidence="11 17" id="KW-0472">Membrane</keyword>
<dbReference type="PANTHER" id="PTHR14269">
    <property type="entry name" value="CDP-DIACYLGLYCEROL--GLYCEROL-3-PHOSPHATE 3-PHOSPHATIDYLTRANSFERASE-RELATED"/>
    <property type="match status" value="1"/>
</dbReference>
<dbReference type="GO" id="GO:0016020">
    <property type="term" value="C:membrane"/>
    <property type="evidence" value="ECO:0007669"/>
    <property type="project" value="UniProtKB-SubCell"/>
</dbReference>
<protein>
    <recommendedName>
        <fullName evidence="5 15">CDP-diacylglycerol--glycerol-3-phosphate 3-phosphatidyltransferase</fullName>
        <ecNumber evidence="4 15">2.7.8.5</ecNumber>
    </recommendedName>
</protein>
<dbReference type="PROSITE" id="PS00379">
    <property type="entry name" value="CDP_ALCOHOL_P_TRANSF"/>
    <property type="match status" value="1"/>
</dbReference>
<evidence type="ECO:0000256" key="11">
    <source>
        <dbReference type="ARBA" id="ARBA00023136"/>
    </source>
</evidence>
<dbReference type="AlphaFoldDB" id="A0A2Z4AEA0"/>
<dbReference type="InterPro" id="IPR043130">
    <property type="entry name" value="CDP-OH_PTrfase_TM_dom"/>
</dbReference>
<evidence type="ECO:0000256" key="5">
    <source>
        <dbReference type="ARBA" id="ARBA00014944"/>
    </source>
</evidence>
<evidence type="ECO:0000313" key="19">
    <source>
        <dbReference type="Proteomes" id="UP000247465"/>
    </source>
</evidence>
<keyword evidence="13" id="KW-1208">Phospholipid metabolism</keyword>